<evidence type="ECO:0000313" key="5">
    <source>
        <dbReference type="Proteomes" id="UP000693970"/>
    </source>
</evidence>
<dbReference type="Pfam" id="PF22486">
    <property type="entry name" value="MATH_2"/>
    <property type="match status" value="1"/>
</dbReference>
<feature type="domain" description="BTB" evidence="1">
    <location>
        <begin position="184"/>
        <end position="246"/>
    </location>
</feature>
<name>A0A9K3Q6N4_9STRA</name>
<sequence length="424" mass="47523">MSSSCTTNRRHKKIVGTSVTFDNPKVPSGRVETMIFKVNGFSDRAEQRGKAFNTSALSAHGRQWNLLIFPRGDAHSDENTEYISIYLNKIGSEPITADYTIRCGPMESSATKHTFTERFPCWGYSNWIRRSVFIERQNGYMNENGGTTFEISLQLYVDKKSVWYPGRCNDGWFPSQLFKCEASKDVTFEVQGSEFRVHSAVLELCAPALFEMVEDKLRNREELPSVEIPNIEKQIFEQIVQYLYNSLDLESISNDYESAKNLLVAADCFGCTDLKLYVESTLTEHFLNADTAASLLALADGHSCALLKEAAMLLYMKDPEAVKESKDWALALESTSILAELLDTATLGTADVTIDSSKHLTAEEIEMLDVTSLRERLENADLDLDGSRETLVKRLIAHVDSNNNECDDGSDDDDQISTISKVSV</sequence>
<proteinExistence type="predicted"/>
<dbReference type="GO" id="GO:0016567">
    <property type="term" value="P:protein ubiquitination"/>
    <property type="evidence" value="ECO:0007669"/>
    <property type="project" value="InterPro"/>
</dbReference>
<dbReference type="SMART" id="SM00513">
    <property type="entry name" value="SAP"/>
    <property type="match status" value="1"/>
</dbReference>
<keyword evidence="5" id="KW-1185">Reference proteome</keyword>
<dbReference type="AlphaFoldDB" id="A0A9K3Q6N4"/>
<dbReference type="PROSITE" id="PS50097">
    <property type="entry name" value="BTB"/>
    <property type="match status" value="1"/>
</dbReference>
<dbReference type="PROSITE" id="PS50800">
    <property type="entry name" value="SAP"/>
    <property type="match status" value="1"/>
</dbReference>
<evidence type="ECO:0000313" key="4">
    <source>
        <dbReference type="EMBL" id="KAG7370319.1"/>
    </source>
</evidence>
<dbReference type="PROSITE" id="PS50144">
    <property type="entry name" value="MATH"/>
    <property type="match status" value="1"/>
</dbReference>
<reference evidence="4" key="2">
    <citation type="submission" date="2021-04" db="EMBL/GenBank/DDBJ databases">
        <authorList>
            <person name="Podell S."/>
        </authorList>
    </citation>
    <scope>NUCLEOTIDE SEQUENCE</scope>
    <source>
        <strain evidence="4">Hildebrandi</strain>
    </source>
</reference>
<feature type="domain" description="MATH" evidence="2">
    <location>
        <begin position="31"/>
        <end position="153"/>
    </location>
</feature>
<dbReference type="InterPro" id="IPR045005">
    <property type="entry name" value="BPM1-6"/>
</dbReference>
<comment type="caution">
    <text evidence="4">The sequence shown here is derived from an EMBL/GenBank/DDBJ whole genome shotgun (WGS) entry which is preliminary data.</text>
</comment>
<dbReference type="InterPro" id="IPR002083">
    <property type="entry name" value="MATH/TRAF_dom"/>
</dbReference>
<dbReference type="OrthoDB" id="45051at2759"/>
<dbReference type="SMART" id="SM00225">
    <property type="entry name" value="BTB"/>
    <property type="match status" value="1"/>
</dbReference>
<dbReference type="PANTHER" id="PTHR26379:SF187">
    <property type="entry name" value="OS07G0655300 PROTEIN"/>
    <property type="match status" value="1"/>
</dbReference>
<accession>A0A9K3Q6N4</accession>
<gene>
    <name evidence="4" type="ORF">IV203_028065</name>
</gene>
<organism evidence="4 5">
    <name type="scientific">Nitzschia inconspicua</name>
    <dbReference type="NCBI Taxonomy" id="303405"/>
    <lineage>
        <taxon>Eukaryota</taxon>
        <taxon>Sar</taxon>
        <taxon>Stramenopiles</taxon>
        <taxon>Ochrophyta</taxon>
        <taxon>Bacillariophyta</taxon>
        <taxon>Bacillariophyceae</taxon>
        <taxon>Bacillariophycidae</taxon>
        <taxon>Bacillariales</taxon>
        <taxon>Bacillariaceae</taxon>
        <taxon>Nitzschia</taxon>
    </lineage>
</organism>
<dbReference type="EMBL" id="JAGRRH010000005">
    <property type="protein sequence ID" value="KAG7370319.1"/>
    <property type="molecule type" value="Genomic_DNA"/>
</dbReference>
<protein>
    <submittedName>
        <fullName evidence="4">BTB/POZ domain containing protein</fullName>
    </submittedName>
</protein>
<evidence type="ECO:0000259" key="1">
    <source>
        <dbReference type="PROSITE" id="PS50097"/>
    </source>
</evidence>
<feature type="domain" description="SAP" evidence="3">
    <location>
        <begin position="365"/>
        <end position="399"/>
    </location>
</feature>
<reference evidence="4" key="1">
    <citation type="journal article" date="2021" name="Sci. Rep.">
        <title>Diploid genomic architecture of Nitzschia inconspicua, an elite biomass production diatom.</title>
        <authorList>
            <person name="Oliver A."/>
            <person name="Podell S."/>
            <person name="Pinowska A."/>
            <person name="Traller J.C."/>
            <person name="Smith S.R."/>
            <person name="McClure R."/>
            <person name="Beliaev A."/>
            <person name="Bohutskyi P."/>
            <person name="Hill E.A."/>
            <person name="Rabines A."/>
            <person name="Zheng H."/>
            <person name="Allen L.Z."/>
            <person name="Kuo A."/>
            <person name="Grigoriev I.V."/>
            <person name="Allen A.E."/>
            <person name="Hazlebeck D."/>
            <person name="Allen E.E."/>
        </authorList>
    </citation>
    <scope>NUCLEOTIDE SEQUENCE</scope>
    <source>
        <strain evidence="4">Hildebrandi</strain>
    </source>
</reference>
<dbReference type="InterPro" id="IPR000210">
    <property type="entry name" value="BTB/POZ_dom"/>
</dbReference>
<dbReference type="InterPro" id="IPR003034">
    <property type="entry name" value="SAP_dom"/>
</dbReference>
<dbReference type="Proteomes" id="UP000693970">
    <property type="component" value="Unassembled WGS sequence"/>
</dbReference>
<dbReference type="Pfam" id="PF00651">
    <property type="entry name" value="BTB"/>
    <property type="match status" value="1"/>
</dbReference>
<evidence type="ECO:0000259" key="2">
    <source>
        <dbReference type="PROSITE" id="PS50144"/>
    </source>
</evidence>
<dbReference type="CDD" id="cd00121">
    <property type="entry name" value="MATH"/>
    <property type="match status" value="1"/>
</dbReference>
<dbReference type="PANTHER" id="PTHR26379">
    <property type="entry name" value="BTB/POZ AND MATH DOMAIN-CONTAINING PROTEIN 1"/>
    <property type="match status" value="1"/>
</dbReference>
<dbReference type="CDD" id="cd18186">
    <property type="entry name" value="BTB_POZ_ZBTB_KLHL-like"/>
    <property type="match status" value="1"/>
</dbReference>
<evidence type="ECO:0000259" key="3">
    <source>
        <dbReference type="PROSITE" id="PS50800"/>
    </source>
</evidence>